<gene>
    <name evidence="3" type="ORF">TRUGW13939_07495</name>
</gene>
<name>A0A7H8R3V3_TALRU</name>
<dbReference type="EMBL" id="CP055901">
    <property type="protein sequence ID" value="QKX60351.1"/>
    <property type="molecule type" value="Genomic_DNA"/>
</dbReference>
<proteinExistence type="predicted"/>
<dbReference type="KEGG" id="trg:TRUGW13939_07495"/>
<keyword evidence="4" id="KW-1185">Reference proteome</keyword>
<sequence>MSATATETTISAQSAEQTTPQSVSKKSEFFEDVHFLGDAQGKIVIRSPPVFSNKLDEREYQKQHLAAAFRVFAKQGFDEGVAGHISLRDTINPDNFWINPLSMHFSMIKVSDLVLVNEKGEVIQGGAQHPINGPAFAIHSEIHKARPDLNAACHAHSVYGKAFSCFARPLEMIYQDALRFYNDLAVYNRYGGTVLSTQEGQRIAKALGPTCRSVILQNHGMITCGRTVDEAAFLFIALDRCCHAQMMANAASGPGWEKIIIGKEEAEMTHKKSGNSSKMWLAFQPYYDQAVKEDPSLLT</sequence>
<dbReference type="Pfam" id="PF00596">
    <property type="entry name" value="Aldolase_II"/>
    <property type="match status" value="1"/>
</dbReference>
<dbReference type="Proteomes" id="UP000509510">
    <property type="component" value="Chromosome IV"/>
</dbReference>
<dbReference type="AlphaFoldDB" id="A0A7H8R3V3"/>
<protein>
    <recommendedName>
        <fullName evidence="2">Class II aldolase/adducin N-terminal domain-containing protein</fullName>
    </recommendedName>
</protein>
<dbReference type="GO" id="GO:0005856">
    <property type="term" value="C:cytoskeleton"/>
    <property type="evidence" value="ECO:0007669"/>
    <property type="project" value="TreeGrafter"/>
</dbReference>
<feature type="region of interest" description="Disordered" evidence="1">
    <location>
        <begin position="1"/>
        <end position="23"/>
    </location>
</feature>
<dbReference type="PANTHER" id="PTHR10672">
    <property type="entry name" value="ADDUCIN"/>
    <property type="match status" value="1"/>
</dbReference>
<dbReference type="InterPro" id="IPR036409">
    <property type="entry name" value="Aldolase_II/adducin_N_sf"/>
</dbReference>
<dbReference type="NCBIfam" id="NF004855">
    <property type="entry name" value="PRK06208.1"/>
    <property type="match status" value="1"/>
</dbReference>
<dbReference type="RefSeq" id="XP_035346528.1">
    <property type="nucleotide sequence ID" value="XM_035490635.1"/>
</dbReference>
<evidence type="ECO:0000313" key="3">
    <source>
        <dbReference type="EMBL" id="QKX60351.1"/>
    </source>
</evidence>
<dbReference type="SUPFAM" id="SSF53639">
    <property type="entry name" value="AraD/HMP-PK domain-like"/>
    <property type="match status" value="1"/>
</dbReference>
<dbReference type="GO" id="GO:0051015">
    <property type="term" value="F:actin filament binding"/>
    <property type="evidence" value="ECO:0007669"/>
    <property type="project" value="TreeGrafter"/>
</dbReference>
<evidence type="ECO:0000313" key="4">
    <source>
        <dbReference type="Proteomes" id="UP000509510"/>
    </source>
</evidence>
<dbReference type="Gene3D" id="3.40.225.10">
    <property type="entry name" value="Class II aldolase/adducin N-terminal domain"/>
    <property type="match status" value="1"/>
</dbReference>
<dbReference type="SMART" id="SM01007">
    <property type="entry name" value="Aldolase_II"/>
    <property type="match status" value="1"/>
</dbReference>
<dbReference type="PANTHER" id="PTHR10672:SF39">
    <property type="entry name" value="CLASS II ALDOLASE_ADDUCIN N-TERMINAL DOMAIN-CONTAINING PROTEIN"/>
    <property type="match status" value="1"/>
</dbReference>
<accession>A0A7H8R3V3</accession>
<evidence type="ECO:0000259" key="2">
    <source>
        <dbReference type="SMART" id="SM01007"/>
    </source>
</evidence>
<dbReference type="OrthoDB" id="3238794at2759"/>
<organism evidence="3 4">
    <name type="scientific">Talaromyces rugulosus</name>
    <name type="common">Penicillium rugulosum</name>
    <dbReference type="NCBI Taxonomy" id="121627"/>
    <lineage>
        <taxon>Eukaryota</taxon>
        <taxon>Fungi</taxon>
        <taxon>Dikarya</taxon>
        <taxon>Ascomycota</taxon>
        <taxon>Pezizomycotina</taxon>
        <taxon>Eurotiomycetes</taxon>
        <taxon>Eurotiomycetidae</taxon>
        <taxon>Eurotiales</taxon>
        <taxon>Trichocomaceae</taxon>
        <taxon>Talaromyces</taxon>
        <taxon>Talaromyces sect. Islandici</taxon>
    </lineage>
</organism>
<dbReference type="FunFam" id="3.40.225.10:FF:000009">
    <property type="entry name" value="Class II aldolase/adducin N-terminal"/>
    <property type="match status" value="1"/>
</dbReference>
<reference evidence="4" key="1">
    <citation type="submission" date="2020-06" db="EMBL/GenBank/DDBJ databases">
        <title>A chromosome-scale genome assembly of Talaromyces rugulosus W13939.</title>
        <authorList>
            <person name="Wang B."/>
            <person name="Guo L."/>
            <person name="Ye K."/>
            <person name="Wang L."/>
        </authorList>
    </citation>
    <scope>NUCLEOTIDE SEQUENCE [LARGE SCALE GENOMIC DNA]</scope>
    <source>
        <strain evidence="4">W13939</strain>
    </source>
</reference>
<dbReference type="InterPro" id="IPR051017">
    <property type="entry name" value="Aldolase-II_Adducin_sf"/>
</dbReference>
<dbReference type="InterPro" id="IPR001303">
    <property type="entry name" value="Aldolase_II/adducin_N"/>
</dbReference>
<evidence type="ECO:0000256" key="1">
    <source>
        <dbReference type="SAM" id="MobiDB-lite"/>
    </source>
</evidence>
<dbReference type="GeneID" id="55994987"/>
<feature type="domain" description="Class II aldolase/adducin N-terminal" evidence="2">
    <location>
        <begin position="63"/>
        <end position="246"/>
    </location>
</feature>